<gene>
    <name evidence="3" type="ORF">ACFQZ8_20560</name>
</gene>
<dbReference type="Proteomes" id="UP001597053">
    <property type="component" value="Unassembled WGS sequence"/>
</dbReference>
<proteinExistence type="predicted"/>
<feature type="chain" id="PRO_5046714811" evidence="2">
    <location>
        <begin position="35"/>
        <end position="73"/>
    </location>
</feature>
<comment type="caution">
    <text evidence="3">The sequence shown here is derived from an EMBL/GenBank/DDBJ whole genome shotgun (WGS) entry which is preliminary data.</text>
</comment>
<organism evidence="3 4">
    <name type="scientific">Micromonospora azadirachtae</name>
    <dbReference type="NCBI Taxonomy" id="1970735"/>
    <lineage>
        <taxon>Bacteria</taxon>
        <taxon>Bacillati</taxon>
        <taxon>Actinomycetota</taxon>
        <taxon>Actinomycetes</taxon>
        <taxon>Micromonosporales</taxon>
        <taxon>Micromonosporaceae</taxon>
        <taxon>Micromonospora</taxon>
    </lineage>
</organism>
<evidence type="ECO:0000256" key="2">
    <source>
        <dbReference type="SAM" id="SignalP"/>
    </source>
</evidence>
<protein>
    <submittedName>
        <fullName evidence="3">Uncharacterized protein</fullName>
    </submittedName>
</protein>
<dbReference type="EMBL" id="JBHTHM010001264">
    <property type="protein sequence ID" value="MFD0786297.1"/>
    <property type="molecule type" value="Genomic_DNA"/>
</dbReference>
<feature type="signal peptide" evidence="2">
    <location>
        <begin position="1"/>
        <end position="34"/>
    </location>
</feature>
<sequence>MRSRKATRPARTALAVIVPGLLVALAAGIGPAYAGDPGEDAKARTTPAYQPAKGEQCGLRPSAGKSAKDEHLS</sequence>
<feature type="region of interest" description="Disordered" evidence="1">
    <location>
        <begin position="34"/>
        <end position="73"/>
    </location>
</feature>
<reference evidence="4" key="1">
    <citation type="journal article" date="2019" name="Int. J. Syst. Evol. Microbiol.">
        <title>The Global Catalogue of Microorganisms (GCM) 10K type strain sequencing project: providing services to taxonomists for standard genome sequencing and annotation.</title>
        <authorList>
            <consortium name="The Broad Institute Genomics Platform"/>
            <consortium name="The Broad Institute Genome Sequencing Center for Infectious Disease"/>
            <person name="Wu L."/>
            <person name="Ma J."/>
        </authorList>
    </citation>
    <scope>NUCLEOTIDE SEQUENCE [LARGE SCALE GENOMIC DNA]</scope>
    <source>
        <strain evidence="4">JCM 32148</strain>
    </source>
</reference>
<feature type="non-terminal residue" evidence="3">
    <location>
        <position position="73"/>
    </location>
</feature>
<keyword evidence="2" id="KW-0732">Signal</keyword>
<evidence type="ECO:0000313" key="3">
    <source>
        <dbReference type="EMBL" id="MFD0786297.1"/>
    </source>
</evidence>
<name>A0ABW3A5Y6_9ACTN</name>
<keyword evidence="4" id="KW-1185">Reference proteome</keyword>
<accession>A0ABW3A5Y6</accession>
<evidence type="ECO:0000256" key="1">
    <source>
        <dbReference type="SAM" id="MobiDB-lite"/>
    </source>
</evidence>
<evidence type="ECO:0000313" key="4">
    <source>
        <dbReference type="Proteomes" id="UP001597053"/>
    </source>
</evidence>